<dbReference type="Proteomes" id="UP000790709">
    <property type="component" value="Unassembled WGS sequence"/>
</dbReference>
<evidence type="ECO:0000313" key="2">
    <source>
        <dbReference type="Proteomes" id="UP000790709"/>
    </source>
</evidence>
<accession>A0ACB8B2F5</accession>
<dbReference type="EMBL" id="MU266645">
    <property type="protein sequence ID" value="KAH7919599.1"/>
    <property type="molecule type" value="Genomic_DNA"/>
</dbReference>
<comment type="caution">
    <text evidence="1">The sequence shown here is derived from an EMBL/GenBank/DDBJ whole genome shotgun (WGS) entry which is preliminary data.</text>
</comment>
<protein>
    <submittedName>
        <fullName evidence="1">Uncharacterized protein</fullName>
    </submittedName>
</protein>
<name>A0ACB8B2F5_9AGAM</name>
<organism evidence="1 2">
    <name type="scientific">Leucogyrophana mollusca</name>
    <dbReference type="NCBI Taxonomy" id="85980"/>
    <lineage>
        <taxon>Eukaryota</taxon>
        <taxon>Fungi</taxon>
        <taxon>Dikarya</taxon>
        <taxon>Basidiomycota</taxon>
        <taxon>Agaricomycotina</taxon>
        <taxon>Agaricomycetes</taxon>
        <taxon>Agaricomycetidae</taxon>
        <taxon>Boletales</taxon>
        <taxon>Boletales incertae sedis</taxon>
        <taxon>Leucogyrophana</taxon>
    </lineage>
</organism>
<proteinExistence type="predicted"/>
<gene>
    <name evidence="1" type="ORF">BV22DRAFT_852201</name>
</gene>
<sequence length="97" mass="10109">MHALQAPVPAPTLATRLCSAGHSYIWVTPPLTPSIWSLGMGVSCSTTGTWATPASAEVVHHKTRGRVRGSSVVGVLKGLGAMSKEEDIDGYSHLKAA</sequence>
<reference evidence="1" key="1">
    <citation type="journal article" date="2021" name="New Phytol.">
        <title>Evolutionary innovations through gain and loss of genes in the ectomycorrhizal Boletales.</title>
        <authorList>
            <person name="Wu G."/>
            <person name="Miyauchi S."/>
            <person name="Morin E."/>
            <person name="Kuo A."/>
            <person name="Drula E."/>
            <person name="Varga T."/>
            <person name="Kohler A."/>
            <person name="Feng B."/>
            <person name="Cao Y."/>
            <person name="Lipzen A."/>
            <person name="Daum C."/>
            <person name="Hundley H."/>
            <person name="Pangilinan J."/>
            <person name="Johnson J."/>
            <person name="Barry K."/>
            <person name="LaButti K."/>
            <person name="Ng V."/>
            <person name="Ahrendt S."/>
            <person name="Min B."/>
            <person name="Choi I.G."/>
            <person name="Park H."/>
            <person name="Plett J.M."/>
            <person name="Magnuson J."/>
            <person name="Spatafora J.W."/>
            <person name="Nagy L.G."/>
            <person name="Henrissat B."/>
            <person name="Grigoriev I.V."/>
            <person name="Yang Z.L."/>
            <person name="Xu J."/>
            <person name="Martin F.M."/>
        </authorList>
    </citation>
    <scope>NUCLEOTIDE SEQUENCE</scope>
    <source>
        <strain evidence="1">KUC20120723A-06</strain>
    </source>
</reference>
<keyword evidence="2" id="KW-1185">Reference proteome</keyword>
<evidence type="ECO:0000313" key="1">
    <source>
        <dbReference type="EMBL" id="KAH7919599.1"/>
    </source>
</evidence>